<dbReference type="AlphaFoldDB" id="A0A0N5BSY5"/>
<protein>
    <submittedName>
        <fullName evidence="2">F-box domain-containing protein</fullName>
    </submittedName>
</protein>
<name>A0A0N5BSY5_STREA</name>
<accession>A0A0N5BSY5</accession>
<evidence type="ECO:0000313" key="2">
    <source>
        <dbReference type="WBParaSite" id="SPAL_0000897600.1"/>
    </source>
</evidence>
<dbReference type="Proteomes" id="UP000046392">
    <property type="component" value="Unplaced"/>
</dbReference>
<sequence length="262" mass="31800">METQRTISFVTLMGISLLRKKLLQYIGSFDDLENLSKTCRWMNYYVQIESIKRGVYFYNDYNKIYVSAKEGISKGLDPYNLEELEITKADNFYDSLDFLEKYTNEFISFYNHTTFDYEKDFIQINKNDIVNMKKKISDEINLILNCVIRKDAKIFEFTNDLRKKSLLILYLLMHMNHQNIKRIKIPDTFVSCYMDKYNKEFNYGIFNGLPKFNELVINIDYNYNEKPNYDKVYNRFMKSMNFRWIIKEEKWNINSTTFEWQL</sequence>
<organism evidence="1 2">
    <name type="scientific">Strongyloides papillosus</name>
    <name type="common">Intestinal threadworm</name>
    <dbReference type="NCBI Taxonomy" id="174720"/>
    <lineage>
        <taxon>Eukaryota</taxon>
        <taxon>Metazoa</taxon>
        <taxon>Ecdysozoa</taxon>
        <taxon>Nematoda</taxon>
        <taxon>Chromadorea</taxon>
        <taxon>Rhabditida</taxon>
        <taxon>Tylenchina</taxon>
        <taxon>Panagrolaimomorpha</taxon>
        <taxon>Strongyloidoidea</taxon>
        <taxon>Strongyloididae</taxon>
        <taxon>Strongyloides</taxon>
    </lineage>
</organism>
<keyword evidence="1" id="KW-1185">Reference proteome</keyword>
<evidence type="ECO:0000313" key="1">
    <source>
        <dbReference type="Proteomes" id="UP000046392"/>
    </source>
</evidence>
<reference evidence="2" key="1">
    <citation type="submission" date="2017-02" db="UniProtKB">
        <authorList>
            <consortium name="WormBaseParasite"/>
        </authorList>
    </citation>
    <scope>IDENTIFICATION</scope>
</reference>
<dbReference type="WBParaSite" id="SPAL_0000897600.1">
    <property type="protein sequence ID" value="SPAL_0000897600.1"/>
    <property type="gene ID" value="SPAL_0000897600"/>
</dbReference>
<proteinExistence type="predicted"/>